<feature type="signal peptide" evidence="10">
    <location>
        <begin position="1"/>
        <end position="21"/>
    </location>
</feature>
<evidence type="ECO:0000256" key="10">
    <source>
        <dbReference type="RuleBase" id="RU361238"/>
    </source>
</evidence>
<protein>
    <recommendedName>
        <fullName evidence="10">Carboxylic ester hydrolase</fullName>
        <ecNumber evidence="10">3.1.1.-</ecNumber>
    </recommendedName>
</protein>
<reference evidence="11" key="1">
    <citation type="submission" date="2023-11" db="EMBL/GenBank/DDBJ databases">
        <authorList>
            <person name="Alioto T."/>
            <person name="Alioto T."/>
            <person name="Gomez Garrido J."/>
        </authorList>
    </citation>
    <scope>NUCLEOTIDE SEQUENCE</scope>
</reference>
<comment type="catalytic activity">
    <reaction evidence="9">
        <text>feruloyl-polysaccharide + H2O = ferulate + polysaccharide.</text>
        <dbReference type="EC" id="3.1.1.73"/>
    </reaction>
</comment>
<keyword evidence="6 10" id="KW-0378">Hydrolase</keyword>
<evidence type="ECO:0000313" key="12">
    <source>
        <dbReference type="Proteomes" id="UP001296104"/>
    </source>
</evidence>
<accession>A0AAI8YRP1</accession>
<organism evidence="11 12">
    <name type="scientific">Lecanosticta acicola</name>
    <dbReference type="NCBI Taxonomy" id="111012"/>
    <lineage>
        <taxon>Eukaryota</taxon>
        <taxon>Fungi</taxon>
        <taxon>Dikarya</taxon>
        <taxon>Ascomycota</taxon>
        <taxon>Pezizomycotina</taxon>
        <taxon>Dothideomycetes</taxon>
        <taxon>Dothideomycetidae</taxon>
        <taxon>Mycosphaerellales</taxon>
        <taxon>Mycosphaerellaceae</taxon>
        <taxon>Lecanosticta</taxon>
    </lineage>
</organism>
<evidence type="ECO:0000256" key="4">
    <source>
        <dbReference type="ARBA" id="ARBA00022723"/>
    </source>
</evidence>
<sequence length="547" mass="59015">MVSKCVSWLLVGAALASGAESRAPNDTLCRTLLNATIFNATTITSVDLLSAGSNFTGTSVETSYDTAQTNLPELCRVKFTTRTSSNSSAKAEVWLPSSWSGRFLAVGNGGFAGGINYPDVVWGVRKGFATLSTNVGHDSTQLDGTWMLNSPDRLIDFGYRALHSTTVAAKDIVKGYYSAEAEWAYYAGCSTGGRQGLSAAQRYPQDYNGVLVGSAIASQTNTSGWQTYVALNQFPNNHSSYIPASMWPTIHEAVLKQCDHLDGIQDGIIMDPSQCAFHAEVLLCEKSISNSSACLNADQVQNLERMYRPWLDASSNLINPGISPSGELSFATLMNGDEPAFGPEFYRYAVFNASNWNWAETNASTIAFANNINPGGCNAYNPDMRPFQDAGGKLIQYHGYADPLIPSLTAPAWYDTLKFFYSSIDKADEVAAFYRLFLVPGMGHCNGGVGGWVIDAASQGGVIPADYSRDHSMLWSLVDWVEGAGKSSNGSASKAPEMVIGTKFLNDTASLGVDFERPICRWPAVAEYKDGPVAEAASWTCPTERVY</sequence>
<dbReference type="InterPro" id="IPR011118">
    <property type="entry name" value="Tannase/feruloyl_esterase"/>
</dbReference>
<dbReference type="PANTHER" id="PTHR33938:SF15">
    <property type="entry name" value="FERULOYL ESTERASE B-RELATED"/>
    <property type="match status" value="1"/>
</dbReference>
<keyword evidence="5 10" id="KW-0732">Signal</keyword>
<keyword evidence="3" id="KW-0858">Xylan degradation</keyword>
<evidence type="ECO:0000256" key="9">
    <source>
        <dbReference type="ARBA" id="ARBA00034075"/>
    </source>
</evidence>
<keyword evidence="8" id="KW-1015">Disulfide bond</keyword>
<dbReference type="InterPro" id="IPR029058">
    <property type="entry name" value="AB_hydrolase_fold"/>
</dbReference>
<keyword evidence="2" id="KW-0719">Serine esterase</keyword>
<dbReference type="PANTHER" id="PTHR33938">
    <property type="entry name" value="FERULOYL ESTERASE B-RELATED"/>
    <property type="match status" value="1"/>
</dbReference>
<dbReference type="GO" id="GO:0030600">
    <property type="term" value="F:feruloyl esterase activity"/>
    <property type="evidence" value="ECO:0007669"/>
    <property type="project" value="UniProtKB-EC"/>
</dbReference>
<dbReference type="AlphaFoldDB" id="A0AAI8YRP1"/>
<comment type="similarity">
    <text evidence="1 10">Belongs to the tannase family.</text>
</comment>
<dbReference type="Proteomes" id="UP001296104">
    <property type="component" value="Unassembled WGS sequence"/>
</dbReference>
<name>A0AAI8YRP1_9PEZI</name>
<keyword evidence="3" id="KW-0119">Carbohydrate metabolism</keyword>
<dbReference type="Pfam" id="PF07519">
    <property type="entry name" value="Tannase"/>
    <property type="match status" value="1"/>
</dbReference>
<feature type="chain" id="PRO_5042312767" description="Carboxylic ester hydrolase" evidence="10">
    <location>
        <begin position="22"/>
        <end position="547"/>
    </location>
</feature>
<proteinExistence type="inferred from homology"/>
<dbReference type="GO" id="GO:0046872">
    <property type="term" value="F:metal ion binding"/>
    <property type="evidence" value="ECO:0007669"/>
    <property type="project" value="UniProtKB-KW"/>
</dbReference>
<evidence type="ECO:0000256" key="3">
    <source>
        <dbReference type="ARBA" id="ARBA00022651"/>
    </source>
</evidence>
<evidence type="ECO:0000256" key="8">
    <source>
        <dbReference type="ARBA" id="ARBA00023157"/>
    </source>
</evidence>
<dbReference type="SUPFAM" id="SSF53474">
    <property type="entry name" value="alpha/beta-Hydrolases"/>
    <property type="match status" value="1"/>
</dbReference>
<keyword evidence="12" id="KW-1185">Reference proteome</keyword>
<dbReference type="EC" id="3.1.1.-" evidence="10"/>
<evidence type="ECO:0000256" key="1">
    <source>
        <dbReference type="ARBA" id="ARBA00006249"/>
    </source>
</evidence>
<dbReference type="EMBL" id="CAVMBE010000002">
    <property type="protein sequence ID" value="CAK3788852.1"/>
    <property type="molecule type" value="Genomic_DNA"/>
</dbReference>
<keyword evidence="4" id="KW-0479">Metal-binding</keyword>
<keyword evidence="3" id="KW-0624">Polysaccharide degradation</keyword>
<evidence type="ECO:0000256" key="7">
    <source>
        <dbReference type="ARBA" id="ARBA00022837"/>
    </source>
</evidence>
<evidence type="ECO:0000256" key="5">
    <source>
        <dbReference type="ARBA" id="ARBA00022729"/>
    </source>
</evidence>
<dbReference type="GO" id="GO:0045493">
    <property type="term" value="P:xylan catabolic process"/>
    <property type="evidence" value="ECO:0007669"/>
    <property type="project" value="UniProtKB-KW"/>
</dbReference>
<evidence type="ECO:0000313" key="11">
    <source>
        <dbReference type="EMBL" id="CAK3788852.1"/>
    </source>
</evidence>
<keyword evidence="7" id="KW-0106">Calcium</keyword>
<evidence type="ECO:0000256" key="2">
    <source>
        <dbReference type="ARBA" id="ARBA00022487"/>
    </source>
</evidence>
<evidence type="ECO:0000256" key="6">
    <source>
        <dbReference type="ARBA" id="ARBA00022801"/>
    </source>
</evidence>
<comment type="caution">
    <text evidence="11">The sequence shown here is derived from an EMBL/GenBank/DDBJ whole genome shotgun (WGS) entry which is preliminary data.</text>
</comment>
<gene>
    <name evidence="11" type="ORF">LECACI_7A000673</name>
</gene>